<proteinExistence type="predicted"/>
<sequence length="79" mass="9151">MPLKQIFTEGLFPYQRGKEGSFRNLTGPEKKIAELEDNMAVMRMEFKLLKAEVRACDRYKEKKARKKVSSPLAKMVSVQ</sequence>
<dbReference type="AlphaFoldDB" id="A0AAV4V4E8"/>
<reference evidence="1 2" key="1">
    <citation type="submission" date="2021-06" db="EMBL/GenBank/DDBJ databases">
        <title>Caerostris extrusa draft genome.</title>
        <authorList>
            <person name="Kono N."/>
            <person name="Arakawa K."/>
        </authorList>
    </citation>
    <scope>NUCLEOTIDE SEQUENCE [LARGE SCALE GENOMIC DNA]</scope>
</reference>
<comment type="caution">
    <text evidence="1">The sequence shown here is derived from an EMBL/GenBank/DDBJ whole genome shotgun (WGS) entry which is preliminary data.</text>
</comment>
<dbReference type="Proteomes" id="UP001054945">
    <property type="component" value="Unassembled WGS sequence"/>
</dbReference>
<gene>
    <name evidence="1" type="ORF">CEXT_265361</name>
</gene>
<keyword evidence="2" id="KW-1185">Reference proteome</keyword>
<evidence type="ECO:0000313" key="2">
    <source>
        <dbReference type="Proteomes" id="UP001054945"/>
    </source>
</evidence>
<accession>A0AAV4V4E8</accession>
<organism evidence="1 2">
    <name type="scientific">Caerostris extrusa</name>
    <name type="common">Bark spider</name>
    <name type="synonym">Caerostris bankana</name>
    <dbReference type="NCBI Taxonomy" id="172846"/>
    <lineage>
        <taxon>Eukaryota</taxon>
        <taxon>Metazoa</taxon>
        <taxon>Ecdysozoa</taxon>
        <taxon>Arthropoda</taxon>
        <taxon>Chelicerata</taxon>
        <taxon>Arachnida</taxon>
        <taxon>Araneae</taxon>
        <taxon>Araneomorphae</taxon>
        <taxon>Entelegynae</taxon>
        <taxon>Araneoidea</taxon>
        <taxon>Araneidae</taxon>
        <taxon>Caerostris</taxon>
    </lineage>
</organism>
<name>A0AAV4V4E8_CAEEX</name>
<dbReference type="EMBL" id="BPLR01013936">
    <property type="protein sequence ID" value="GIY64888.1"/>
    <property type="molecule type" value="Genomic_DNA"/>
</dbReference>
<evidence type="ECO:0000313" key="1">
    <source>
        <dbReference type="EMBL" id="GIY64888.1"/>
    </source>
</evidence>
<protein>
    <submittedName>
        <fullName evidence="1">Uncharacterized protein</fullName>
    </submittedName>
</protein>